<organism evidence="2 3">
    <name type="scientific">Steinernema glaseri</name>
    <dbReference type="NCBI Taxonomy" id="37863"/>
    <lineage>
        <taxon>Eukaryota</taxon>
        <taxon>Metazoa</taxon>
        <taxon>Ecdysozoa</taxon>
        <taxon>Nematoda</taxon>
        <taxon>Chromadorea</taxon>
        <taxon>Rhabditida</taxon>
        <taxon>Tylenchina</taxon>
        <taxon>Panagrolaimomorpha</taxon>
        <taxon>Strongyloidoidea</taxon>
        <taxon>Steinernematidae</taxon>
        <taxon>Steinernema</taxon>
    </lineage>
</organism>
<evidence type="ECO:0000256" key="1">
    <source>
        <dbReference type="SAM" id="MobiDB-lite"/>
    </source>
</evidence>
<dbReference type="AlphaFoldDB" id="A0A1I7Y5X6"/>
<name>A0A1I7Y5X6_9BILA</name>
<reference evidence="3" key="1">
    <citation type="submission" date="2016-11" db="UniProtKB">
        <authorList>
            <consortium name="WormBaseParasite"/>
        </authorList>
    </citation>
    <scope>IDENTIFICATION</scope>
</reference>
<accession>A0A1I7Y5X6</accession>
<evidence type="ECO:0000313" key="3">
    <source>
        <dbReference type="WBParaSite" id="L893_g13068.t1"/>
    </source>
</evidence>
<keyword evidence="2" id="KW-1185">Reference proteome</keyword>
<sequence length="101" mass="11567">MFSAFCFANQQLDENVRVNSKEITASRVSFCGANGKSGRKYDARWGMRNHECGQKCGQRSRNNDDRRRSSDTAPSRRPLLFSTSSGFGAFLFRTFIFYHHS</sequence>
<feature type="compositionally biased region" description="Basic and acidic residues" evidence="1">
    <location>
        <begin position="61"/>
        <end position="70"/>
    </location>
</feature>
<dbReference type="Proteomes" id="UP000095287">
    <property type="component" value="Unplaced"/>
</dbReference>
<evidence type="ECO:0000313" key="2">
    <source>
        <dbReference type="Proteomes" id="UP000095287"/>
    </source>
</evidence>
<proteinExistence type="predicted"/>
<protein>
    <submittedName>
        <fullName evidence="3">Secreted protein</fullName>
    </submittedName>
</protein>
<dbReference type="WBParaSite" id="L893_g13068.t1">
    <property type="protein sequence ID" value="L893_g13068.t1"/>
    <property type="gene ID" value="L893_g13068"/>
</dbReference>
<feature type="region of interest" description="Disordered" evidence="1">
    <location>
        <begin position="54"/>
        <end position="77"/>
    </location>
</feature>